<keyword evidence="1 10" id="KW-1003">Cell membrane</keyword>
<evidence type="ECO:0000256" key="2">
    <source>
        <dbReference type="ARBA" id="ARBA00022618"/>
    </source>
</evidence>
<feature type="domain" description="Glycosyltransferase family 28 N-terminal" evidence="11">
    <location>
        <begin position="8"/>
        <end position="145"/>
    </location>
</feature>
<keyword evidence="5 10" id="KW-0133">Cell shape</keyword>
<dbReference type="Pfam" id="PF04101">
    <property type="entry name" value="Glyco_tran_28_C"/>
    <property type="match status" value="1"/>
</dbReference>
<keyword evidence="3 10" id="KW-0328">Glycosyltransferase</keyword>
<gene>
    <name evidence="10 13" type="primary">murG</name>
    <name evidence="13" type="ORF">JW498_10080</name>
</gene>
<evidence type="ECO:0000256" key="6">
    <source>
        <dbReference type="ARBA" id="ARBA00022984"/>
    </source>
</evidence>
<dbReference type="EC" id="2.4.1.227" evidence="10"/>
<keyword evidence="8 10" id="KW-0131">Cell cycle</keyword>
<dbReference type="Gene3D" id="3.40.50.2000">
    <property type="entry name" value="Glycogen Phosphorylase B"/>
    <property type="match status" value="2"/>
</dbReference>
<evidence type="ECO:0000256" key="1">
    <source>
        <dbReference type="ARBA" id="ARBA00022475"/>
    </source>
</evidence>
<evidence type="ECO:0000256" key="7">
    <source>
        <dbReference type="ARBA" id="ARBA00023136"/>
    </source>
</evidence>
<evidence type="ECO:0000259" key="11">
    <source>
        <dbReference type="Pfam" id="PF03033"/>
    </source>
</evidence>
<keyword evidence="4 10" id="KW-0808">Transferase</keyword>
<reference evidence="13 14" key="1">
    <citation type="submission" date="2021-02" db="EMBL/GenBank/DDBJ databases">
        <title>A novel species of genus Amphritea isolated from a fishpond in China.</title>
        <authorList>
            <person name="Lu H."/>
        </authorList>
    </citation>
    <scope>NUCLEOTIDE SEQUENCE [LARGE SCALE GENOMIC DNA]</scope>
    <source>
        <strain evidence="13 14">RP18W</strain>
    </source>
</reference>
<keyword evidence="7 10" id="KW-0472">Membrane</keyword>
<dbReference type="InterPro" id="IPR006009">
    <property type="entry name" value="GlcNAc_MurG"/>
</dbReference>
<evidence type="ECO:0000256" key="10">
    <source>
        <dbReference type="HAMAP-Rule" id="MF_00033"/>
    </source>
</evidence>
<evidence type="ECO:0000256" key="5">
    <source>
        <dbReference type="ARBA" id="ARBA00022960"/>
    </source>
</evidence>
<sequence>MMKNNRTVLIMAGGTGGHVFPALATADCLRQQGVSVEWLGTAAGIEADVVPAADIRLHCIDVKGLRGKGKLSLLMAPLRLLHALYQALVVLRRVKPDMVLGMGGFASGPGGLAAWLTGVPVVVHEQNACAGMTNKILARMARRVLEAFGGAFRGKFTTTVVGNPVRGDILNLPAPEQRFEGRQGPVRLLVVGGSLGATAINELLPAVLSQLPDSCELEVWHQVGKRNLSQTQALYQAAGLAERETIRVVPFIERMDEAYGWADLVLCRSGALTVSELSIAGVASVLVPFPFAVDDHQTGNARFLAEAGAAILVQQKDLDRDRLINILTEQLNDRQVLLEMAQKARQLGQPDASQTVADICLEVMKK</sequence>
<evidence type="ECO:0000259" key="12">
    <source>
        <dbReference type="Pfam" id="PF04101"/>
    </source>
</evidence>
<dbReference type="InterPro" id="IPR004276">
    <property type="entry name" value="GlycoTrans_28_N"/>
</dbReference>
<proteinExistence type="inferred from homology"/>
<evidence type="ECO:0000256" key="8">
    <source>
        <dbReference type="ARBA" id="ARBA00023306"/>
    </source>
</evidence>
<dbReference type="Pfam" id="PF03033">
    <property type="entry name" value="Glyco_transf_28"/>
    <property type="match status" value="1"/>
</dbReference>
<dbReference type="PANTHER" id="PTHR21015">
    <property type="entry name" value="UDP-N-ACETYLGLUCOSAMINE--N-ACETYLMURAMYL-(PENTAPEPTIDE) PYROPHOSPHORYL-UNDECAPRENOL N-ACETYLGLUCOSAMINE TRANSFERASE 1"/>
    <property type="match status" value="1"/>
</dbReference>
<evidence type="ECO:0000256" key="3">
    <source>
        <dbReference type="ARBA" id="ARBA00022676"/>
    </source>
</evidence>
<feature type="binding site" evidence="10">
    <location>
        <position position="127"/>
    </location>
    <ligand>
        <name>UDP-N-acetyl-alpha-D-glucosamine</name>
        <dbReference type="ChEBI" id="CHEBI:57705"/>
    </ligand>
</feature>
<dbReference type="CDD" id="cd03785">
    <property type="entry name" value="GT28_MurG"/>
    <property type="match status" value="1"/>
</dbReference>
<accession>A0ABS2W8K4</accession>
<evidence type="ECO:0000313" key="14">
    <source>
        <dbReference type="Proteomes" id="UP000760472"/>
    </source>
</evidence>
<dbReference type="NCBIfam" id="TIGR01133">
    <property type="entry name" value="murG"/>
    <property type="match status" value="1"/>
</dbReference>
<dbReference type="HAMAP" id="MF_00033">
    <property type="entry name" value="MurG"/>
    <property type="match status" value="1"/>
</dbReference>
<comment type="subcellular location">
    <subcellularLocation>
        <location evidence="10">Cell membrane</location>
        <topology evidence="10">Peripheral membrane protein</topology>
        <orientation evidence="10">Cytoplasmic side</orientation>
    </subcellularLocation>
</comment>
<keyword evidence="9 10" id="KW-0961">Cell wall biogenesis/degradation</keyword>
<dbReference type="InterPro" id="IPR007235">
    <property type="entry name" value="Glyco_trans_28_C"/>
</dbReference>
<feature type="binding site" evidence="10">
    <location>
        <position position="297"/>
    </location>
    <ligand>
        <name>UDP-N-acetyl-alpha-D-glucosamine</name>
        <dbReference type="ChEBI" id="CHEBI:57705"/>
    </ligand>
</feature>
<feature type="binding site" evidence="10">
    <location>
        <position position="252"/>
    </location>
    <ligand>
        <name>UDP-N-acetyl-alpha-D-glucosamine</name>
        <dbReference type="ChEBI" id="CHEBI:57705"/>
    </ligand>
</feature>
<dbReference type="EMBL" id="JAFFZP010000013">
    <property type="protein sequence ID" value="MBN0987712.1"/>
    <property type="molecule type" value="Genomic_DNA"/>
</dbReference>
<keyword evidence="6 10" id="KW-0573">Peptidoglycan synthesis</keyword>
<evidence type="ECO:0000256" key="9">
    <source>
        <dbReference type="ARBA" id="ARBA00023316"/>
    </source>
</evidence>
<comment type="function">
    <text evidence="10">Cell wall formation. Catalyzes the transfer of a GlcNAc subunit on undecaprenyl-pyrophosphoryl-MurNAc-pentapeptide (lipid intermediate I) to form undecaprenyl-pyrophosphoryl-MurNAc-(pentapeptide)GlcNAc (lipid intermediate II).</text>
</comment>
<dbReference type="SUPFAM" id="SSF53756">
    <property type="entry name" value="UDP-Glycosyltransferase/glycogen phosphorylase"/>
    <property type="match status" value="1"/>
</dbReference>
<feature type="domain" description="Glycosyl transferase family 28 C-terminal" evidence="12">
    <location>
        <begin position="188"/>
        <end position="355"/>
    </location>
</feature>
<evidence type="ECO:0000256" key="4">
    <source>
        <dbReference type="ARBA" id="ARBA00022679"/>
    </source>
</evidence>
<comment type="caution">
    <text evidence="13">The sequence shown here is derived from an EMBL/GenBank/DDBJ whole genome shotgun (WGS) entry which is preliminary data.</text>
</comment>
<dbReference type="GO" id="GO:0016757">
    <property type="term" value="F:glycosyltransferase activity"/>
    <property type="evidence" value="ECO:0007669"/>
    <property type="project" value="UniProtKB-KW"/>
</dbReference>
<dbReference type="Proteomes" id="UP000760472">
    <property type="component" value="Unassembled WGS sequence"/>
</dbReference>
<protein>
    <recommendedName>
        <fullName evidence="10">UDP-N-acetylglucosamine--N-acetylmuramyl-(pentapeptide) pyrophosphoryl-undecaprenol N-acetylglucosamine transferase</fullName>
        <ecNumber evidence="10">2.4.1.227</ecNumber>
    </recommendedName>
    <alternativeName>
        <fullName evidence="10">Undecaprenyl-PP-MurNAc-pentapeptide-UDPGlcNAc GlcNAc transferase</fullName>
    </alternativeName>
</protein>
<name>A0ABS2W8K4_9GAMM</name>
<keyword evidence="14" id="KW-1185">Reference proteome</keyword>
<comment type="catalytic activity">
    <reaction evidence="10">
        <text>di-trans,octa-cis-undecaprenyl diphospho-N-acetyl-alpha-D-muramoyl-L-alanyl-D-glutamyl-meso-2,6-diaminopimeloyl-D-alanyl-D-alanine + UDP-N-acetyl-alpha-D-glucosamine = di-trans,octa-cis-undecaprenyl diphospho-[N-acetyl-alpha-D-glucosaminyl-(1-&gt;4)]-N-acetyl-alpha-D-muramoyl-L-alanyl-D-glutamyl-meso-2,6-diaminopimeloyl-D-alanyl-D-alanine + UDP + H(+)</text>
        <dbReference type="Rhea" id="RHEA:31227"/>
        <dbReference type="ChEBI" id="CHEBI:15378"/>
        <dbReference type="ChEBI" id="CHEBI:57705"/>
        <dbReference type="ChEBI" id="CHEBI:58223"/>
        <dbReference type="ChEBI" id="CHEBI:61387"/>
        <dbReference type="ChEBI" id="CHEBI:61388"/>
        <dbReference type="EC" id="2.4.1.227"/>
    </reaction>
</comment>
<feature type="binding site" evidence="10">
    <location>
        <begin position="15"/>
        <end position="17"/>
    </location>
    <ligand>
        <name>UDP-N-acetyl-alpha-D-glucosamine</name>
        <dbReference type="ChEBI" id="CHEBI:57705"/>
    </ligand>
</feature>
<feature type="binding site" evidence="10">
    <location>
        <position position="194"/>
    </location>
    <ligand>
        <name>UDP-N-acetyl-alpha-D-glucosamine</name>
        <dbReference type="ChEBI" id="CHEBI:57705"/>
    </ligand>
</feature>
<feature type="binding site" evidence="10">
    <location>
        <position position="166"/>
    </location>
    <ligand>
        <name>UDP-N-acetyl-alpha-D-glucosamine</name>
        <dbReference type="ChEBI" id="CHEBI:57705"/>
    </ligand>
</feature>
<keyword evidence="2 10" id="KW-0132">Cell division</keyword>
<comment type="similarity">
    <text evidence="10">Belongs to the glycosyltransferase 28 family. MurG subfamily.</text>
</comment>
<evidence type="ECO:0000313" key="13">
    <source>
        <dbReference type="EMBL" id="MBN0987712.1"/>
    </source>
</evidence>
<dbReference type="RefSeq" id="WP_205213551.1">
    <property type="nucleotide sequence ID" value="NZ_JAFFZP010000013.1"/>
</dbReference>
<organism evidence="13 14">
    <name type="scientific">Amphritea pacifica</name>
    <dbReference type="NCBI Taxonomy" id="2811233"/>
    <lineage>
        <taxon>Bacteria</taxon>
        <taxon>Pseudomonadati</taxon>
        <taxon>Pseudomonadota</taxon>
        <taxon>Gammaproteobacteria</taxon>
        <taxon>Oceanospirillales</taxon>
        <taxon>Oceanospirillaceae</taxon>
        <taxon>Amphritea</taxon>
    </lineage>
</organism>
<feature type="binding site" evidence="10">
    <location>
        <begin position="271"/>
        <end position="276"/>
    </location>
    <ligand>
        <name>UDP-N-acetyl-alpha-D-glucosamine</name>
        <dbReference type="ChEBI" id="CHEBI:57705"/>
    </ligand>
</feature>
<comment type="pathway">
    <text evidence="10">Cell wall biogenesis; peptidoglycan biosynthesis.</text>
</comment>
<dbReference type="PANTHER" id="PTHR21015:SF22">
    <property type="entry name" value="GLYCOSYLTRANSFERASE"/>
    <property type="match status" value="1"/>
</dbReference>